<feature type="region of interest" description="Disordered" evidence="1">
    <location>
        <begin position="237"/>
        <end position="263"/>
    </location>
</feature>
<dbReference type="AlphaFoldDB" id="A0AAJ0GK61"/>
<keyword evidence="2" id="KW-0812">Transmembrane</keyword>
<feature type="compositionally biased region" description="Low complexity" evidence="1">
    <location>
        <begin position="241"/>
        <end position="250"/>
    </location>
</feature>
<feature type="region of interest" description="Disordered" evidence="1">
    <location>
        <begin position="304"/>
        <end position="363"/>
    </location>
</feature>
<evidence type="ECO:0000313" key="4">
    <source>
        <dbReference type="Proteomes" id="UP001271007"/>
    </source>
</evidence>
<feature type="transmembrane region" description="Helical" evidence="2">
    <location>
        <begin position="275"/>
        <end position="296"/>
    </location>
</feature>
<evidence type="ECO:0000256" key="2">
    <source>
        <dbReference type="SAM" id="Phobius"/>
    </source>
</evidence>
<accession>A0AAJ0GK61</accession>
<sequence length="363" mass="38244">MHGARSYRSTDLGAICARQSSSPHHKARPHHDSLLCDIKRAMATYTTNGLRKSLGPLTTVFTPLPSCSVALVQCPETCTIAWRAQGCSDNTVFDTTDCWPEAAPGLPTPTPPFNGRGFYSPGLECPSGYSSACSATGGGSSNWPVEYSLLQSETAVGCCPNGFNCAWANGQTCLSVANNYATVAVATCSRGASVSASDLVMPYTITGLASSASYNGAVIGQYQVLAPLIDIRWQSSDRTGSSSDAASPAAGTQTGLGGDALRSSGNSGLSTGAKAAIGVAIPVVLIAMMAGAFFLWRKRRKTKTAPSRGIELPPNERPKPELQGNPVYELEEPPFREIGNKETPWHERHEMHGSDPQLPHLPG</sequence>
<dbReference type="Proteomes" id="UP001271007">
    <property type="component" value="Unassembled WGS sequence"/>
</dbReference>
<gene>
    <name evidence="3" type="ORF">LTR09_000736</name>
</gene>
<reference evidence="3" key="1">
    <citation type="submission" date="2023-04" db="EMBL/GenBank/DDBJ databases">
        <title>Black Yeasts Isolated from many extreme environments.</title>
        <authorList>
            <person name="Coleine C."/>
            <person name="Stajich J.E."/>
            <person name="Selbmann L."/>
        </authorList>
    </citation>
    <scope>NUCLEOTIDE SEQUENCE</scope>
    <source>
        <strain evidence="3">CCFEE 5312</strain>
    </source>
</reference>
<organism evidence="3 4">
    <name type="scientific">Extremus antarcticus</name>
    <dbReference type="NCBI Taxonomy" id="702011"/>
    <lineage>
        <taxon>Eukaryota</taxon>
        <taxon>Fungi</taxon>
        <taxon>Dikarya</taxon>
        <taxon>Ascomycota</taxon>
        <taxon>Pezizomycotina</taxon>
        <taxon>Dothideomycetes</taxon>
        <taxon>Dothideomycetidae</taxon>
        <taxon>Mycosphaerellales</taxon>
        <taxon>Extremaceae</taxon>
        <taxon>Extremus</taxon>
    </lineage>
</organism>
<dbReference type="EMBL" id="JAWDJX010000001">
    <property type="protein sequence ID" value="KAK3059170.1"/>
    <property type="molecule type" value="Genomic_DNA"/>
</dbReference>
<name>A0AAJ0GK61_9PEZI</name>
<proteinExistence type="predicted"/>
<keyword evidence="4" id="KW-1185">Reference proteome</keyword>
<keyword evidence="2" id="KW-0472">Membrane</keyword>
<protein>
    <submittedName>
        <fullName evidence="3">Uncharacterized protein</fullName>
    </submittedName>
</protein>
<comment type="caution">
    <text evidence="3">The sequence shown here is derived from an EMBL/GenBank/DDBJ whole genome shotgun (WGS) entry which is preliminary data.</text>
</comment>
<evidence type="ECO:0000256" key="1">
    <source>
        <dbReference type="SAM" id="MobiDB-lite"/>
    </source>
</evidence>
<keyword evidence="2" id="KW-1133">Transmembrane helix</keyword>
<feature type="compositionally biased region" description="Basic and acidic residues" evidence="1">
    <location>
        <begin position="333"/>
        <end position="353"/>
    </location>
</feature>
<evidence type="ECO:0000313" key="3">
    <source>
        <dbReference type="EMBL" id="KAK3059170.1"/>
    </source>
</evidence>